<sequence>MKVSNAGMFLLKAMLRNIGFDEAIKEISDQGLRFSPLDFAYTLVWMTVNDVDAPYQLNEMDLSNLEVLLTLPKPPLKDDFYDFYGALTEDECEALVDELARCYQRAGLINGFVIFFDNHTIPYYGGVPIGFVYHATRNMPIRGIHLAQLNDINGNFILFKLVPSTTEFADILIELIERMKRVLNITTPLILVVDREAEALSLFQELNRRGICFIVVITKNSKTTEEMASISESEFKERFQKKEKIMETEIPLKGVPFRAGVILHEDGKRYGFRTNIPKKKMSNILEIAALIPARWRQENKFEEIKNGEHGDKIARYEFVDAPNIHLQKRYEKLQEQLPKVEERIKQRDKELEGFRERYEKKERIFKERLLAKDDEFKRLEKNLRKAGEMEVFQGRLQKKMDARDVCIWKYSTALSELENRMGLVTGKLNKELARKEKIMKELENIDLEAKFFQLNTASTTFNIAVKEAVANANSVLTRQISHDGQPMKVNRAKKVLYKLPGKITVDSSTKIVEFAPIRNRPLRKRIERLCNWLTEKQVEDTDGKRLVFKVATT</sequence>
<dbReference type="GO" id="GO:0003677">
    <property type="term" value="F:DNA binding"/>
    <property type="evidence" value="ECO:0007669"/>
    <property type="project" value="InterPro"/>
</dbReference>
<name>A0A7G9YRV4_9EURY</name>
<feature type="domain" description="Transposase IS4-like" evidence="2">
    <location>
        <begin position="154"/>
        <end position="307"/>
    </location>
</feature>
<evidence type="ECO:0000256" key="1">
    <source>
        <dbReference type="SAM" id="Coils"/>
    </source>
</evidence>
<feature type="coiled-coil region" evidence="1">
    <location>
        <begin position="323"/>
        <end position="350"/>
    </location>
</feature>
<dbReference type="GO" id="GO:0004803">
    <property type="term" value="F:transposase activity"/>
    <property type="evidence" value="ECO:0007669"/>
    <property type="project" value="InterPro"/>
</dbReference>
<dbReference type="Pfam" id="PF01609">
    <property type="entry name" value="DDE_Tnp_1"/>
    <property type="match status" value="1"/>
</dbReference>
<evidence type="ECO:0000313" key="3">
    <source>
        <dbReference type="EMBL" id="QNO50738.1"/>
    </source>
</evidence>
<organism evidence="3">
    <name type="scientific">Candidatus Methanophagaceae archaeon ANME-1 ERB6</name>
    <dbReference type="NCBI Taxonomy" id="2759912"/>
    <lineage>
        <taxon>Archaea</taxon>
        <taxon>Methanobacteriati</taxon>
        <taxon>Methanobacteriota</taxon>
        <taxon>Stenosarchaea group</taxon>
        <taxon>Methanomicrobia</taxon>
        <taxon>Candidatus Methanophagales</taxon>
        <taxon>Candidatus Methanophagaceae</taxon>
    </lineage>
</organism>
<dbReference type="EMBL" id="MT631449">
    <property type="protein sequence ID" value="QNO50738.1"/>
    <property type="molecule type" value="Genomic_DNA"/>
</dbReference>
<dbReference type="InterPro" id="IPR002559">
    <property type="entry name" value="Transposase_11"/>
</dbReference>
<dbReference type="GO" id="GO:0006313">
    <property type="term" value="P:DNA transposition"/>
    <property type="evidence" value="ECO:0007669"/>
    <property type="project" value="InterPro"/>
</dbReference>
<proteinExistence type="predicted"/>
<protein>
    <recommendedName>
        <fullName evidence="2">Transposase IS4-like domain-containing protein</fullName>
    </recommendedName>
</protein>
<gene>
    <name evidence="3" type="ORF">EGEIMDOP_00023</name>
</gene>
<reference evidence="3" key="1">
    <citation type="submission" date="2020-06" db="EMBL/GenBank/DDBJ databases">
        <title>Unique genomic features of the anaerobic methanotrophic archaea.</title>
        <authorList>
            <person name="Chadwick G.L."/>
            <person name="Skennerton C.T."/>
            <person name="Laso-Perez R."/>
            <person name="Leu A.O."/>
            <person name="Speth D.R."/>
            <person name="Yu H."/>
            <person name="Morgan-Lang C."/>
            <person name="Hatzenpichler R."/>
            <person name="Goudeau D."/>
            <person name="Malmstrom R."/>
            <person name="Brazelton W.J."/>
            <person name="Woyke T."/>
            <person name="Hallam S.J."/>
            <person name="Tyson G.W."/>
            <person name="Wegener G."/>
            <person name="Boetius A."/>
            <person name="Orphan V."/>
        </authorList>
    </citation>
    <scope>NUCLEOTIDE SEQUENCE</scope>
</reference>
<accession>A0A7G9YRV4</accession>
<keyword evidence="1" id="KW-0175">Coiled coil</keyword>
<evidence type="ECO:0000259" key="2">
    <source>
        <dbReference type="Pfam" id="PF01609"/>
    </source>
</evidence>
<dbReference type="AlphaFoldDB" id="A0A7G9YRV4"/>